<evidence type="ECO:0000313" key="2">
    <source>
        <dbReference type="Proteomes" id="UP000076486"/>
    </source>
</evidence>
<reference evidence="1 2" key="1">
    <citation type="submission" date="2013-07" db="EMBL/GenBank/DDBJ databases">
        <title>Comparative Genomic and Metabolomic Analysis of Twelve Strains of Pseudoalteromonas luteoviolacea.</title>
        <authorList>
            <person name="Vynne N.G."/>
            <person name="Mansson M."/>
            <person name="Gram L."/>
        </authorList>
    </citation>
    <scope>NUCLEOTIDE SEQUENCE [LARGE SCALE GENOMIC DNA]</scope>
    <source>
        <strain evidence="1 2">CPMOR-1</strain>
    </source>
</reference>
<accession>A0A167IWX5</accession>
<dbReference type="EMBL" id="AUYC01000046">
    <property type="protein sequence ID" value="KZN60180.1"/>
    <property type="molecule type" value="Genomic_DNA"/>
</dbReference>
<evidence type="ECO:0000313" key="1">
    <source>
        <dbReference type="EMBL" id="KZN60180.1"/>
    </source>
</evidence>
<sequence length="71" mass="7900">MLVEVLNIYRLTNNLSSSHQQRLGSVLQKDINKMNKNIAVKDLKRVVAGINSRGDRGGTPASYCLMAKELQ</sequence>
<proteinExistence type="predicted"/>
<dbReference type="AlphaFoldDB" id="A0A167IWX5"/>
<dbReference type="Proteomes" id="UP000076486">
    <property type="component" value="Unassembled WGS sequence"/>
</dbReference>
<dbReference type="PATRIC" id="fig|1365248.3.peg.4061"/>
<name>A0A167IWX5_9GAMM</name>
<gene>
    <name evidence="1" type="ORF">N473_24690</name>
</gene>
<protein>
    <submittedName>
        <fullName evidence="1">Uncharacterized protein</fullName>
    </submittedName>
</protein>
<comment type="caution">
    <text evidence="1">The sequence shown here is derived from an EMBL/GenBank/DDBJ whole genome shotgun (WGS) entry which is preliminary data.</text>
</comment>
<organism evidence="1 2">
    <name type="scientific">Pseudoalteromonas luteoviolacea CPMOR-1</name>
    <dbReference type="NCBI Taxonomy" id="1365248"/>
    <lineage>
        <taxon>Bacteria</taxon>
        <taxon>Pseudomonadati</taxon>
        <taxon>Pseudomonadota</taxon>
        <taxon>Gammaproteobacteria</taxon>
        <taxon>Alteromonadales</taxon>
        <taxon>Pseudoalteromonadaceae</taxon>
        <taxon>Pseudoalteromonas</taxon>
    </lineage>
</organism>